<keyword evidence="2 5" id="KW-0812">Transmembrane</keyword>
<dbReference type="PANTHER" id="PTHR31898">
    <property type="entry name" value="TRANSMEMBRANE PROTEIN 136"/>
    <property type="match status" value="1"/>
</dbReference>
<evidence type="ECO:0000259" key="7">
    <source>
        <dbReference type="PROSITE" id="PS50922"/>
    </source>
</evidence>
<feature type="transmembrane region" description="Helical" evidence="6">
    <location>
        <begin position="209"/>
        <end position="226"/>
    </location>
</feature>
<dbReference type="AlphaFoldDB" id="W7TGV8"/>
<feature type="domain" description="TLC" evidence="7">
    <location>
        <begin position="46"/>
        <end position="238"/>
    </location>
</feature>
<dbReference type="OrthoDB" id="506011at2759"/>
<protein>
    <submittedName>
        <fullName evidence="8">TRAM, LAG1 and CLN8 lipid-sensing domain containing protein</fullName>
    </submittedName>
</protein>
<evidence type="ECO:0000256" key="3">
    <source>
        <dbReference type="ARBA" id="ARBA00022989"/>
    </source>
</evidence>
<keyword evidence="9" id="KW-1185">Reference proteome</keyword>
<feature type="transmembrane region" description="Helical" evidence="6">
    <location>
        <begin position="56"/>
        <end position="74"/>
    </location>
</feature>
<name>W7TGV8_9STRA</name>
<evidence type="ECO:0000256" key="5">
    <source>
        <dbReference type="PROSITE-ProRule" id="PRU00205"/>
    </source>
</evidence>
<evidence type="ECO:0000256" key="4">
    <source>
        <dbReference type="ARBA" id="ARBA00023136"/>
    </source>
</evidence>
<dbReference type="EMBL" id="AZIL01000938">
    <property type="protein sequence ID" value="EWM25332.1"/>
    <property type="molecule type" value="Genomic_DNA"/>
</dbReference>
<dbReference type="Pfam" id="PF03798">
    <property type="entry name" value="TRAM_LAG1_CLN8"/>
    <property type="match status" value="1"/>
</dbReference>
<gene>
    <name evidence="8" type="ORF">Naga_100196g3</name>
</gene>
<evidence type="ECO:0000313" key="9">
    <source>
        <dbReference type="Proteomes" id="UP000019335"/>
    </source>
</evidence>
<comment type="caution">
    <text evidence="8">The sequence shown here is derived from an EMBL/GenBank/DDBJ whole genome shotgun (WGS) entry which is preliminary data.</text>
</comment>
<proteinExistence type="predicted"/>
<dbReference type="PROSITE" id="PS50922">
    <property type="entry name" value="TLC"/>
    <property type="match status" value="1"/>
</dbReference>
<feature type="transmembrane region" description="Helical" evidence="6">
    <location>
        <begin position="21"/>
        <end position="44"/>
    </location>
</feature>
<organism evidence="8 9">
    <name type="scientific">Nannochloropsis gaditana</name>
    <dbReference type="NCBI Taxonomy" id="72520"/>
    <lineage>
        <taxon>Eukaryota</taxon>
        <taxon>Sar</taxon>
        <taxon>Stramenopiles</taxon>
        <taxon>Ochrophyta</taxon>
        <taxon>Eustigmatophyceae</taxon>
        <taxon>Eustigmatales</taxon>
        <taxon>Monodopsidaceae</taxon>
        <taxon>Nannochloropsis</taxon>
    </lineage>
</organism>
<evidence type="ECO:0000256" key="2">
    <source>
        <dbReference type="ARBA" id="ARBA00022692"/>
    </source>
</evidence>
<evidence type="ECO:0000256" key="1">
    <source>
        <dbReference type="ARBA" id="ARBA00004141"/>
    </source>
</evidence>
<dbReference type="InterPro" id="IPR042512">
    <property type="entry name" value="TLCD5"/>
</dbReference>
<dbReference type="Proteomes" id="UP000019335">
    <property type="component" value="Chromosome 11"/>
</dbReference>
<dbReference type="SMART" id="SM00724">
    <property type="entry name" value="TLC"/>
    <property type="match status" value="1"/>
</dbReference>
<dbReference type="PANTHER" id="PTHR31898:SF1">
    <property type="entry name" value="TLC DOMAIN-CONTAINING PROTEIN 5"/>
    <property type="match status" value="1"/>
</dbReference>
<evidence type="ECO:0000313" key="8">
    <source>
        <dbReference type="EMBL" id="EWM25332.1"/>
    </source>
</evidence>
<keyword evidence="4 5" id="KW-0472">Membrane</keyword>
<dbReference type="InterPro" id="IPR006634">
    <property type="entry name" value="TLC-dom"/>
</dbReference>
<comment type="subcellular location">
    <subcellularLocation>
        <location evidence="1">Membrane</location>
        <topology evidence="1">Multi-pass membrane protein</topology>
    </subcellularLocation>
</comment>
<reference evidence="8 9" key="1">
    <citation type="journal article" date="2014" name="Mol. Plant">
        <title>Chromosome Scale Genome Assembly and Transcriptome Profiling of Nannochloropsis gaditana in Nitrogen Depletion.</title>
        <authorList>
            <person name="Corteggiani Carpinelli E."/>
            <person name="Telatin A."/>
            <person name="Vitulo N."/>
            <person name="Forcato C."/>
            <person name="D'Angelo M."/>
            <person name="Schiavon R."/>
            <person name="Vezzi A."/>
            <person name="Giacometti G.M."/>
            <person name="Morosinotto T."/>
            <person name="Valle G."/>
        </authorList>
    </citation>
    <scope>NUCLEOTIDE SEQUENCE [LARGE SCALE GENOMIC DNA]</scope>
    <source>
        <strain evidence="8 9">B-31</strain>
    </source>
</reference>
<accession>W7TGV8</accession>
<feature type="transmembrane region" description="Helical" evidence="6">
    <location>
        <begin position="180"/>
        <end position="203"/>
    </location>
</feature>
<dbReference type="GO" id="GO:0016020">
    <property type="term" value="C:membrane"/>
    <property type="evidence" value="ECO:0007669"/>
    <property type="project" value="UniProtKB-SubCell"/>
</dbReference>
<evidence type="ECO:0000256" key="6">
    <source>
        <dbReference type="SAM" id="Phobius"/>
    </source>
</evidence>
<keyword evidence="3 6" id="KW-1133">Transmembrane helix</keyword>
<sequence>MKTTDLLAAIQLYVDILADRWPGLVLSTVAWSVVFGLVCVLPAISGTSFDFRNRTVSILHAFLSAYLTLVLVLLETPCEIGGPNTRNQIIVLNVSTGYFIYDYVACTLNDVRKRHFDTMNFFHHLASLAGLLTGLINERSGAELGMCLFLMEVSNPFMHTIHLFRELGYNDAPVAEANKALFAIIFTLARVVGGPFLTYYTLVSPRTHWVIKAGALGILAVSFLWFSKIVAMLSKAFGGSEGKDKGGEKKKGR</sequence>